<sequence>MTSITETDNRFMAAAERLARRGLGRVWPNPAVAALIVQENSEGVPVLVGRGVTSRPGMAHAEVNALTQAGELAKGATCYVTLEPCSHYGRTPPCSLALIEAGVSRVVVGMMDPNPRVSGRGVGMLQDAGIEVVTGVRERALKDLYRGFTYRQRRHRPSVFLKLAVSKDGFIGREGEGQIKISGPISMRMVHGFRAASDAILVGIGTALADDPQLTCRLPGLHARSPVRVVVDRQARLPLMSKLVRTCVDVPVWLVCGNAADADKVNALAAAGVNIIRVPATQTGIDPDVILSALATRGITRLMVEGGARLASSFLNAGLIDDLCVVTGDMEIGEGGIPALHDLDLANVLTDPQFARIGAGYLGADRYTYLRKSGA</sequence>
<gene>
    <name evidence="17" type="primary">ribD</name>
    <name evidence="17" type="ORF">LAX5112_01037</name>
</gene>
<evidence type="ECO:0000256" key="11">
    <source>
        <dbReference type="ARBA" id="ARBA00023268"/>
    </source>
</evidence>
<reference evidence="18" key="1">
    <citation type="submission" date="2015-07" db="EMBL/GenBank/DDBJ databases">
        <authorList>
            <person name="Rodrigo-Torres Lidia"/>
            <person name="Arahal R.David."/>
        </authorList>
    </citation>
    <scope>NUCLEOTIDE SEQUENCE [LARGE SCALE GENOMIC DNA]</scope>
    <source>
        <strain evidence="18">CECT 5112</strain>
    </source>
</reference>
<keyword evidence="10 12" id="KW-0560">Oxidoreductase</keyword>
<comment type="similarity">
    <text evidence="5 12">In the C-terminal section; belongs to the HTP reductase family.</text>
</comment>
<feature type="binding site" evidence="14">
    <location>
        <position position="194"/>
    </location>
    <ligand>
        <name>substrate</name>
    </ligand>
</feature>
<evidence type="ECO:0000256" key="4">
    <source>
        <dbReference type="ARBA" id="ARBA00005259"/>
    </source>
</evidence>
<feature type="binding site" evidence="14">
    <location>
        <position position="305"/>
    </location>
    <ligand>
        <name>substrate</name>
    </ligand>
</feature>
<dbReference type="InterPro" id="IPR004794">
    <property type="entry name" value="Eubact_RibD"/>
</dbReference>
<dbReference type="InterPro" id="IPR024072">
    <property type="entry name" value="DHFR-like_dom_sf"/>
</dbReference>
<feature type="binding site" evidence="14">
    <location>
        <position position="164"/>
    </location>
    <ligand>
        <name>NADP(+)</name>
        <dbReference type="ChEBI" id="CHEBI:58349"/>
    </ligand>
</feature>
<dbReference type="UniPathway" id="UPA00275">
    <property type="reaction ID" value="UER00401"/>
</dbReference>
<protein>
    <recommendedName>
        <fullName evidence="12">Riboflavin biosynthesis protein RibD</fullName>
    </recommendedName>
    <domain>
        <recommendedName>
            <fullName evidence="12">Diaminohydroxyphosphoribosylaminopyrimidine deaminase</fullName>
            <shortName evidence="12">DRAP deaminase</shortName>
            <ecNumber evidence="12">3.5.4.26</ecNumber>
        </recommendedName>
        <alternativeName>
            <fullName evidence="12">Riboflavin-specific deaminase</fullName>
        </alternativeName>
    </domain>
    <domain>
        <recommendedName>
            <fullName evidence="12">5-amino-6-(5-phosphoribosylamino)uracil reductase</fullName>
            <ecNumber evidence="12">1.1.1.193</ecNumber>
        </recommendedName>
        <alternativeName>
            <fullName evidence="12">HTP reductase</fullName>
        </alternativeName>
    </domain>
</protein>
<dbReference type="NCBIfam" id="TIGR00326">
    <property type="entry name" value="eubact_ribD"/>
    <property type="match status" value="1"/>
</dbReference>
<dbReference type="EC" id="3.5.4.26" evidence="12"/>
<dbReference type="RefSeq" id="WP_055670926.1">
    <property type="nucleotide sequence ID" value="NZ_CXWD01000004.1"/>
</dbReference>
<dbReference type="Pfam" id="PF00383">
    <property type="entry name" value="dCMP_cyt_deam_1"/>
    <property type="match status" value="1"/>
</dbReference>
<comment type="catalytic activity">
    <reaction evidence="12">
        <text>2,5-diamino-6-hydroxy-4-(5-phosphoribosylamino)-pyrimidine + H2O + H(+) = 5-amino-6-(5-phospho-D-ribosylamino)uracil + NH4(+)</text>
        <dbReference type="Rhea" id="RHEA:21868"/>
        <dbReference type="ChEBI" id="CHEBI:15377"/>
        <dbReference type="ChEBI" id="CHEBI:15378"/>
        <dbReference type="ChEBI" id="CHEBI:28938"/>
        <dbReference type="ChEBI" id="CHEBI:58453"/>
        <dbReference type="ChEBI" id="CHEBI:58614"/>
        <dbReference type="EC" id="3.5.4.26"/>
    </reaction>
</comment>
<dbReference type="GO" id="GO:0009231">
    <property type="term" value="P:riboflavin biosynthetic process"/>
    <property type="evidence" value="ECO:0007669"/>
    <property type="project" value="UniProtKB-UniPathway"/>
</dbReference>
<feature type="domain" description="CMP/dCMP-type deaminase" evidence="16">
    <location>
        <begin position="6"/>
        <end position="133"/>
    </location>
</feature>
<evidence type="ECO:0000313" key="17">
    <source>
        <dbReference type="EMBL" id="CTQ66630.1"/>
    </source>
</evidence>
<comment type="function">
    <text evidence="1 12">Converts 2,5-diamino-6-(ribosylamino)-4(3h)-pyrimidinone 5'-phosphate into 5-amino-6-(ribosylamino)-2,4(1h,3h)-pyrimidinedione 5'-phosphate.</text>
</comment>
<proteinExistence type="inferred from homology"/>
<comment type="similarity">
    <text evidence="4 12">In the N-terminal section; belongs to the cytidine and deoxycytidylate deaminase family.</text>
</comment>
<dbReference type="InterPro" id="IPR002125">
    <property type="entry name" value="CMP_dCMP_dom"/>
</dbReference>
<evidence type="ECO:0000256" key="15">
    <source>
        <dbReference type="PIRSR" id="PIRSR006769-3"/>
    </source>
</evidence>
<dbReference type="Gene3D" id="3.40.430.10">
    <property type="entry name" value="Dihydrofolate Reductase, subunit A"/>
    <property type="match status" value="1"/>
</dbReference>
<dbReference type="Proteomes" id="UP000053235">
    <property type="component" value="Unassembled WGS sequence"/>
</dbReference>
<keyword evidence="9 12" id="KW-0521">NADP</keyword>
<feature type="active site" description="Proton donor" evidence="13">
    <location>
        <position position="62"/>
    </location>
</feature>
<evidence type="ECO:0000256" key="2">
    <source>
        <dbReference type="ARBA" id="ARBA00004882"/>
    </source>
</evidence>
<dbReference type="GO" id="GO:0008703">
    <property type="term" value="F:5-amino-6-(5-phosphoribosylamino)uracil reductase activity"/>
    <property type="evidence" value="ECO:0007669"/>
    <property type="project" value="UniProtKB-EC"/>
</dbReference>
<dbReference type="GO" id="GO:0008835">
    <property type="term" value="F:diaminohydroxyphosphoribosylaminopyrimidine deaminase activity"/>
    <property type="evidence" value="ECO:0007669"/>
    <property type="project" value="UniProtKB-EC"/>
</dbReference>
<feature type="binding site" evidence="14">
    <location>
        <position position="217"/>
    </location>
    <ligand>
        <name>substrate</name>
    </ligand>
</feature>
<feature type="binding site" evidence="14">
    <location>
        <position position="206"/>
    </location>
    <ligand>
        <name>substrate</name>
    </ligand>
</feature>
<dbReference type="PROSITE" id="PS00903">
    <property type="entry name" value="CYT_DCMP_DEAMINASES_1"/>
    <property type="match status" value="1"/>
</dbReference>
<keyword evidence="12" id="KW-0378">Hydrolase</keyword>
<dbReference type="SUPFAM" id="SSF53927">
    <property type="entry name" value="Cytidine deaminase-like"/>
    <property type="match status" value="1"/>
</dbReference>
<organism evidence="17 18">
    <name type="scientific">Roseibium alexandrii</name>
    <dbReference type="NCBI Taxonomy" id="388408"/>
    <lineage>
        <taxon>Bacteria</taxon>
        <taxon>Pseudomonadati</taxon>
        <taxon>Pseudomonadota</taxon>
        <taxon>Alphaproteobacteria</taxon>
        <taxon>Hyphomicrobiales</taxon>
        <taxon>Stappiaceae</taxon>
        <taxon>Roseibium</taxon>
    </lineage>
</organism>
<dbReference type="STRING" id="388408.LAX5112_01037"/>
<dbReference type="InterPro" id="IPR016193">
    <property type="entry name" value="Cytidine_deaminase-like"/>
</dbReference>
<dbReference type="PIRSF" id="PIRSF006769">
    <property type="entry name" value="RibD"/>
    <property type="match status" value="1"/>
</dbReference>
<evidence type="ECO:0000256" key="3">
    <source>
        <dbReference type="ARBA" id="ARBA00004910"/>
    </source>
</evidence>
<dbReference type="EMBL" id="CXWD01000004">
    <property type="protein sequence ID" value="CTQ66630.1"/>
    <property type="molecule type" value="Genomic_DNA"/>
</dbReference>
<dbReference type="PROSITE" id="PS51747">
    <property type="entry name" value="CYT_DCMP_DEAMINASES_2"/>
    <property type="match status" value="1"/>
</dbReference>
<evidence type="ECO:0000256" key="9">
    <source>
        <dbReference type="ARBA" id="ARBA00022857"/>
    </source>
</evidence>
<evidence type="ECO:0000256" key="10">
    <source>
        <dbReference type="ARBA" id="ARBA00023002"/>
    </source>
</evidence>
<dbReference type="InterPro" id="IPR050765">
    <property type="entry name" value="Riboflavin_Biosynth_HTPR"/>
</dbReference>
<dbReference type="AlphaFoldDB" id="A0A0M6ZX72"/>
<evidence type="ECO:0000313" key="18">
    <source>
        <dbReference type="Proteomes" id="UP000053235"/>
    </source>
</evidence>
<keyword evidence="6 12" id="KW-0686">Riboflavin biosynthesis</keyword>
<dbReference type="SUPFAM" id="SSF53597">
    <property type="entry name" value="Dihydrofolate reductase-like"/>
    <property type="match status" value="1"/>
</dbReference>
<feature type="binding site" evidence="15">
    <location>
        <position position="60"/>
    </location>
    <ligand>
        <name>Zn(2+)</name>
        <dbReference type="ChEBI" id="CHEBI:29105"/>
        <note>catalytic</note>
    </ligand>
</feature>
<evidence type="ECO:0000259" key="16">
    <source>
        <dbReference type="PROSITE" id="PS51747"/>
    </source>
</evidence>
<comment type="pathway">
    <text evidence="3 12">Cofactor biosynthesis; riboflavin biosynthesis; 5-amino-6-(D-ribitylamino)uracil from GTP: step 3/4.</text>
</comment>
<dbReference type="InterPro" id="IPR016192">
    <property type="entry name" value="APOBEC/CMP_deaminase_Zn-bd"/>
</dbReference>
<name>A0A0M6ZX72_9HYPH</name>
<keyword evidence="7 12" id="KW-0479">Metal-binding</keyword>
<evidence type="ECO:0000256" key="12">
    <source>
        <dbReference type="PIRNR" id="PIRNR006769"/>
    </source>
</evidence>
<feature type="binding site" evidence="14">
    <location>
        <begin position="307"/>
        <end position="313"/>
    </location>
    <ligand>
        <name>NADP(+)</name>
        <dbReference type="ChEBI" id="CHEBI:58349"/>
    </ligand>
</feature>
<dbReference type="PANTHER" id="PTHR38011">
    <property type="entry name" value="DIHYDROFOLATE REDUCTASE FAMILY PROTEIN (AFU_ORTHOLOGUE AFUA_8G06820)"/>
    <property type="match status" value="1"/>
</dbReference>
<dbReference type="Pfam" id="PF01872">
    <property type="entry name" value="RibD_C"/>
    <property type="match status" value="1"/>
</dbReference>
<keyword evidence="11" id="KW-0511">Multifunctional enzyme</keyword>
<keyword evidence="8 12" id="KW-0862">Zinc</keyword>
<evidence type="ECO:0000256" key="6">
    <source>
        <dbReference type="ARBA" id="ARBA00022619"/>
    </source>
</evidence>
<evidence type="ECO:0000256" key="14">
    <source>
        <dbReference type="PIRSR" id="PIRSR006769-2"/>
    </source>
</evidence>
<keyword evidence="18" id="KW-1185">Reference proteome</keyword>
<comment type="pathway">
    <text evidence="2 12">Cofactor biosynthesis; riboflavin biosynthesis; 5-amino-6-(D-ribitylamino)uracil from GTP: step 2/4.</text>
</comment>
<feature type="binding site" evidence="14">
    <location>
        <position position="214"/>
    </location>
    <ligand>
        <name>substrate</name>
    </ligand>
</feature>
<dbReference type="GO" id="GO:0008270">
    <property type="term" value="F:zinc ion binding"/>
    <property type="evidence" value="ECO:0007669"/>
    <property type="project" value="InterPro"/>
</dbReference>
<dbReference type="InterPro" id="IPR002734">
    <property type="entry name" value="RibDG_C"/>
</dbReference>
<evidence type="ECO:0000256" key="5">
    <source>
        <dbReference type="ARBA" id="ARBA00007417"/>
    </source>
</evidence>
<dbReference type="PANTHER" id="PTHR38011:SF7">
    <property type="entry name" value="2,5-DIAMINO-6-RIBOSYLAMINO-4(3H)-PYRIMIDINONE 5'-PHOSPHATE REDUCTASE"/>
    <property type="match status" value="1"/>
</dbReference>
<accession>A0A0M6ZX72</accession>
<dbReference type="OrthoDB" id="9800865at2"/>
<evidence type="ECO:0000256" key="13">
    <source>
        <dbReference type="PIRSR" id="PIRSR006769-1"/>
    </source>
</evidence>
<dbReference type="CDD" id="cd01284">
    <property type="entry name" value="Riboflavin_deaminase-reductase"/>
    <property type="match status" value="1"/>
</dbReference>
<feature type="binding site" evidence="14">
    <location>
        <position position="210"/>
    </location>
    <ligand>
        <name>NADP(+)</name>
        <dbReference type="ChEBI" id="CHEBI:58349"/>
    </ligand>
</feature>
<dbReference type="Gene3D" id="3.40.140.10">
    <property type="entry name" value="Cytidine Deaminase, domain 2"/>
    <property type="match status" value="1"/>
</dbReference>
<dbReference type="EC" id="1.1.1.193" evidence="12"/>
<comment type="cofactor">
    <cofactor evidence="12 15">
        <name>Zn(2+)</name>
        <dbReference type="ChEBI" id="CHEBI:29105"/>
    </cofactor>
    <text evidence="12 15">Binds 1 zinc ion.</text>
</comment>
<evidence type="ECO:0000256" key="1">
    <source>
        <dbReference type="ARBA" id="ARBA00002151"/>
    </source>
</evidence>
<evidence type="ECO:0000256" key="8">
    <source>
        <dbReference type="ARBA" id="ARBA00022833"/>
    </source>
</evidence>
<feature type="binding site" evidence="15">
    <location>
        <position position="85"/>
    </location>
    <ligand>
        <name>Zn(2+)</name>
        <dbReference type="ChEBI" id="CHEBI:29105"/>
        <note>catalytic</note>
    </ligand>
</feature>
<feature type="binding site" evidence="15">
    <location>
        <position position="94"/>
    </location>
    <ligand>
        <name>Zn(2+)</name>
        <dbReference type="ChEBI" id="CHEBI:29105"/>
        <note>catalytic</note>
    </ligand>
</feature>
<evidence type="ECO:0000256" key="7">
    <source>
        <dbReference type="ARBA" id="ARBA00022723"/>
    </source>
</evidence>
<comment type="catalytic activity">
    <reaction evidence="12">
        <text>5-amino-6-(5-phospho-D-ribitylamino)uracil + NADP(+) = 5-amino-6-(5-phospho-D-ribosylamino)uracil + NADPH + H(+)</text>
        <dbReference type="Rhea" id="RHEA:17845"/>
        <dbReference type="ChEBI" id="CHEBI:15378"/>
        <dbReference type="ChEBI" id="CHEBI:57783"/>
        <dbReference type="ChEBI" id="CHEBI:58349"/>
        <dbReference type="ChEBI" id="CHEBI:58421"/>
        <dbReference type="ChEBI" id="CHEBI:58453"/>
        <dbReference type="EC" id="1.1.1.193"/>
    </reaction>
</comment>